<dbReference type="InterPro" id="IPR050570">
    <property type="entry name" value="Cell_wall_metabolism_enzyme"/>
</dbReference>
<evidence type="ECO:0000256" key="1">
    <source>
        <dbReference type="SAM" id="Coils"/>
    </source>
</evidence>
<dbReference type="InterPro" id="IPR016047">
    <property type="entry name" value="M23ase_b-sheet_dom"/>
</dbReference>
<protein>
    <recommendedName>
        <fullName evidence="2">M23ase beta-sheet core domain-containing protein</fullName>
    </recommendedName>
</protein>
<dbReference type="AlphaFoldDB" id="A0A2H0AL75"/>
<evidence type="ECO:0000313" key="4">
    <source>
        <dbReference type="Proteomes" id="UP000230007"/>
    </source>
</evidence>
<dbReference type="PANTHER" id="PTHR21666">
    <property type="entry name" value="PEPTIDASE-RELATED"/>
    <property type="match status" value="1"/>
</dbReference>
<dbReference type="SUPFAM" id="SSF51261">
    <property type="entry name" value="Duplicated hybrid motif"/>
    <property type="match status" value="1"/>
</dbReference>
<accession>A0A2H0AL75</accession>
<gene>
    <name evidence="3" type="ORF">COX15_01400</name>
</gene>
<dbReference type="InterPro" id="IPR011055">
    <property type="entry name" value="Dup_hybrid_motif"/>
</dbReference>
<reference evidence="3 4" key="1">
    <citation type="submission" date="2017-09" db="EMBL/GenBank/DDBJ databases">
        <title>Depth-based differentiation of microbial function through sediment-hosted aquifers and enrichment of novel symbionts in the deep terrestrial subsurface.</title>
        <authorList>
            <person name="Probst A.J."/>
            <person name="Ladd B."/>
            <person name="Jarett J.K."/>
            <person name="Geller-Mcgrath D.E."/>
            <person name="Sieber C.M."/>
            <person name="Emerson J.B."/>
            <person name="Anantharaman K."/>
            <person name="Thomas B.C."/>
            <person name="Malmstrom R."/>
            <person name="Stieglmeier M."/>
            <person name="Klingl A."/>
            <person name="Woyke T."/>
            <person name="Ryan C.M."/>
            <person name="Banfield J.F."/>
        </authorList>
    </citation>
    <scope>NUCLEOTIDE SEQUENCE [LARGE SCALE GENOMIC DNA]</scope>
    <source>
        <strain evidence="3">CG23_combo_of_CG06-09_8_20_14_all_42_19</strain>
    </source>
</reference>
<organism evidence="3 4">
    <name type="scientific">Candidatus Colwellbacteria bacterium CG23_combo_of_CG06-09_8_20_14_all_42_19</name>
    <dbReference type="NCBI Taxonomy" id="1974541"/>
    <lineage>
        <taxon>Bacteria</taxon>
        <taxon>Candidatus Colwelliibacteriota</taxon>
    </lineage>
</organism>
<dbReference type="PANTHER" id="PTHR21666:SF270">
    <property type="entry name" value="MUREIN HYDROLASE ACTIVATOR ENVC"/>
    <property type="match status" value="1"/>
</dbReference>
<dbReference type="CDD" id="cd12797">
    <property type="entry name" value="M23_peptidase"/>
    <property type="match status" value="1"/>
</dbReference>
<name>A0A2H0AL75_9BACT</name>
<dbReference type="Gene3D" id="6.10.250.3150">
    <property type="match status" value="1"/>
</dbReference>
<dbReference type="Gene3D" id="2.70.70.10">
    <property type="entry name" value="Glucose Permease (Domain IIA)"/>
    <property type="match status" value="1"/>
</dbReference>
<feature type="non-terminal residue" evidence="3">
    <location>
        <position position="1"/>
    </location>
</feature>
<sequence>EAIARVLREIQQKDGEGVMYVLLRGDSLADGLFEIQSLQDLQNNLSLNVSTLTELHNELKQNIDVTTATKDGLEVENTNFKNRKVIVSDKKTEKNTLLSSTKNKESAYQKQLDELENKQAAIGKEIDELETNLRASFDPNVLPFKRSGVLAYPVLNPVVTQEYGATAFAQRAYKTKFHNGIDFKATIGDPIIAADNGSIMAVGDNGRVQYGKYVVVKHDNNLATLYAHLSRVVVSKRDYVKVGQIIGYAGNTGYVTGPHLHFGVYWAPSITLQSFSGAGMVPVGVTINPEDYL</sequence>
<comment type="caution">
    <text evidence="3">The sequence shown here is derived from an EMBL/GenBank/DDBJ whole genome shotgun (WGS) entry which is preliminary data.</text>
</comment>
<evidence type="ECO:0000313" key="3">
    <source>
        <dbReference type="EMBL" id="PIP46147.1"/>
    </source>
</evidence>
<feature type="coiled-coil region" evidence="1">
    <location>
        <begin position="56"/>
        <end position="132"/>
    </location>
</feature>
<dbReference type="Proteomes" id="UP000230007">
    <property type="component" value="Unassembled WGS sequence"/>
</dbReference>
<dbReference type="GO" id="GO:0004222">
    <property type="term" value="F:metalloendopeptidase activity"/>
    <property type="evidence" value="ECO:0007669"/>
    <property type="project" value="TreeGrafter"/>
</dbReference>
<dbReference type="EMBL" id="PCSK01000028">
    <property type="protein sequence ID" value="PIP46147.1"/>
    <property type="molecule type" value="Genomic_DNA"/>
</dbReference>
<proteinExistence type="predicted"/>
<keyword evidence="1" id="KW-0175">Coiled coil</keyword>
<feature type="domain" description="M23ase beta-sheet core" evidence="2">
    <location>
        <begin position="176"/>
        <end position="266"/>
    </location>
</feature>
<dbReference type="Pfam" id="PF01551">
    <property type="entry name" value="Peptidase_M23"/>
    <property type="match status" value="1"/>
</dbReference>
<evidence type="ECO:0000259" key="2">
    <source>
        <dbReference type="Pfam" id="PF01551"/>
    </source>
</evidence>